<feature type="compositionally biased region" description="Polar residues" evidence="1">
    <location>
        <begin position="376"/>
        <end position="391"/>
    </location>
</feature>
<protein>
    <recommendedName>
        <fullName evidence="4">Zn(2)-C6 fungal-type domain-containing protein</fullName>
    </recommendedName>
</protein>
<evidence type="ECO:0008006" key="4">
    <source>
        <dbReference type="Google" id="ProtNLM"/>
    </source>
</evidence>
<feature type="compositionally biased region" description="Basic and acidic residues" evidence="1">
    <location>
        <begin position="210"/>
        <end position="221"/>
    </location>
</feature>
<feature type="region of interest" description="Disordered" evidence="1">
    <location>
        <begin position="373"/>
        <end position="405"/>
    </location>
</feature>
<feature type="region of interest" description="Disordered" evidence="1">
    <location>
        <begin position="419"/>
        <end position="441"/>
    </location>
</feature>
<keyword evidence="3" id="KW-1185">Reference proteome</keyword>
<evidence type="ECO:0000313" key="3">
    <source>
        <dbReference type="Proteomes" id="UP000310158"/>
    </source>
</evidence>
<organism evidence="2 3">
    <name type="scientific">Bondarzewia mesenterica</name>
    <dbReference type="NCBI Taxonomy" id="1095465"/>
    <lineage>
        <taxon>Eukaryota</taxon>
        <taxon>Fungi</taxon>
        <taxon>Dikarya</taxon>
        <taxon>Basidiomycota</taxon>
        <taxon>Agaricomycotina</taxon>
        <taxon>Agaricomycetes</taxon>
        <taxon>Russulales</taxon>
        <taxon>Bondarzewiaceae</taxon>
        <taxon>Bondarzewia</taxon>
    </lineage>
</organism>
<comment type="caution">
    <text evidence="2">The sequence shown here is derived from an EMBL/GenBank/DDBJ whole genome shotgun (WGS) entry which is preliminary data.</text>
</comment>
<dbReference type="OrthoDB" id="2678679at2759"/>
<dbReference type="EMBL" id="SGPL01000060">
    <property type="protein sequence ID" value="THH18929.1"/>
    <property type="molecule type" value="Genomic_DNA"/>
</dbReference>
<name>A0A4S4M1J1_9AGAM</name>
<sequence length="1266" mass="136845">MEELPPNAPSSLGVSIFNDSNWKERSRPAEPHDITIPYDTRIPIEAIFVQIEEGPSKLVVARICEECGRRRQFCNRTPSGCDRCRDLGMSCNYNHDGCTRLPGVMKRRVKFRGVTKTKSAKAGVATQRSVKKNRMREERLGVEKHATVETATTVRARPVTRSQVQMVAVISPSNTAVGTGKEPTGKRTGPIRRVQQERTSKRTNPVSCRARSEVKKKGERKSILRLQESSKRNEKALRPHAAAEESVISLSAKAPTHTASKTHSTSGAIWRVPKLPIIPTATMPRIFLDKYPRVWTGSRAELCAAIPGFDKITNGIVWDRCEIPTLLFAGCGVEEKNDNNIGMQANDRWNGCTISFSIVRDISVTQPPFREEFDLGSSNPALASGASTITTPLPPPPMRSCRSISPEIPSTEIAFRLRGGQSDDEPSAQPGPSGPRTETDTKAMDVDAGDKLAVVALLQLQLSSSRTCSPVASATDCLPCNGLISFDSFGADDMEVDEDLDMDVGSMHPPDLHPNSVENGFGGRHGEQSAHMLGEGVGTSTVNQTMNPGSPHSSLKRTDHMQDIVEGRDGGDSGRMLAGEGVAASTGREEIISTMDARPATIPMSAPLFLPFSSYRETLPALSLPLSCPIPASLPQLDATVMSLLDLPTPPPEVAALLGAHSTGLPVSLIFSRDAPLMRWALPEEVGFAWAGLFKIIGVEESGAYLPDVTVKHRRSSIVGETKTLRVTWRMSLQWVCGGEELLSDESAKDFMAWQQITQRPWWEDTQTSAQSASATDFIPVESPSLAHRASSVPPSFTMPPGDTSSIAPNAVFAVSESPAWNFRASSMPPPSHLPLHIQAPAALNESSYDTSISSPSPRHLEYTLGPYLILPLSLFAPFSPLSCTNESFPSAYFCAKCGRINAQRFLRHRACESVRCRTSRREGERDEAGWVSETIDVRNPRLTYVCVYPDNLCVEPGELRLRQDWADGMRVFWYGLSSSSVRSPASTSPPAPPISEITGSLSRLPSPSPSSPSGAANPTSLTSADLLGADAPLVRHVFTANLSKLQREPSEIFEMIQREVKLERAVGGAVFSLTVDFPSSSSSLPIGESGRSGGGVEGLPKNVLKAKGLMEYLARTYGEDSGASGMVRLTVRAWVGALKTRDTFCATDRRVAVLCMGADTAFSFFVPDASSEVVATEGGDDDGGGERSVSVSTSAKGKGKGKMVQATKKKGKSREALRVNMLHGDMMILSGGDFEYTMTRTGMCMLIIGEYMPTQSETLSEAVSA</sequence>
<evidence type="ECO:0000256" key="1">
    <source>
        <dbReference type="SAM" id="MobiDB-lite"/>
    </source>
</evidence>
<proteinExistence type="predicted"/>
<reference evidence="2 3" key="1">
    <citation type="submission" date="2019-02" db="EMBL/GenBank/DDBJ databases">
        <title>Genome sequencing of the rare red list fungi Bondarzewia mesenterica.</title>
        <authorList>
            <person name="Buettner E."/>
            <person name="Kellner H."/>
        </authorList>
    </citation>
    <scope>NUCLEOTIDE SEQUENCE [LARGE SCALE GENOMIC DNA]</scope>
    <source>
        <strain evidence="2 3">DSM 108281</strain>
    </source>
</reference>
<accession>A0A4S4M1J1</accession>
<feature type="region of interest" description="Disordered" evidence="1">
    <location>
        <begin position="981"/>
        <end position="1023"/>
    </location>
</feature>
<dbReference type="Proteomes" id="UP000310158">
    <property type="component" value="Unassembled WGS sequence"/>
</dbReference>
<dbReference type="AlphaFoldDB" id="A0A4S4M1J1"/>
<feature type="region of interest" description="Disordered" evidence="1">
    <location>
        <begin position="194"/>
        <end position="221"/>
    </location>
</feature>
<evidence type="ECO:0000313" key="2">
    <source>
        <dbReference type="EMBL" id="THH18929.1"/>
    </source>
</evidence>
<feature type="compositionally biased region" description="Basic residues" evidence="1">
    <location>
        <begin position="1198"/>
        <end position="1210"/>
    </location>
</feature>
<gene>
    <name evidence="2" type="ORF">EW146_g2157</name>
</gene>
<feature type="region of interest" description="Disordered" evidence="1">
    <location>
        <begin position="1176"/>
        <end position="1210"/>
    </location>
</feature>